<evidence type="ECO:0000313" key="1">
    <source>
        <dbReference type="EMBL" id="TCG07199.1"/>
    </source>
</evidence>
<accession>A0A4R0XJ77</accession>
<name>A0A4R0XJ77_9BURK</name>
<proteinExistence type="predicted"/>
<dbReference type="AlphaFoldDB" id="A0A4R0XJ77"/>
<organism evidence="1 2">
    <name type="scientific">Paraburkholderia steynii</name>
    <dbReference type="NCBI Taxonomy" id="1245441"/>
    <lineage>
        <taxon>Bacteria</taxon>
        <taxon>Pseudomonadati</taxon>
        <taxon>Pseudomonadota</taxon>
        <taxon>Betaproteobacteria</taxon>
        <taxon>Burkholderiales</taxon>
        <taxon>Burkholderiaceae</taxon>
        <taxon>Paraburkholderia</taxon>
    </lineage>
</organism>
<reference evidence="1 2" key="1">
    <citation type="submission" date="2017-02" db="EMBL/GenBank/DDBJ databases">
        <title>Paraburkholderia sophoroidis sp. nov. and Paraburkholderia steynii sp. nov. rhizobial symbionts of the fynbos legume Hypocalyptus sophoroides.</title>
        <authorList>
            <person name="Steenkamp E.T."/>
            <person name="Beukes C.W."/>
            <person name="Van Zyl E."/>
            <person name="Avontuur J."/>
            <person name="Chan W.Y."/>
            <person name="Hassen A."/>
            <person name="Palmer M."/>
            <person name="Mthombeni L."/>
            <person name="Phalane F."/>
            <person name="Sereme K."/>
            <person name="Venter S.N."/>
        </authorList>
    </citation>
    <scope>NUCLEOTIDE SEQUENCE [LARGE SCALE GENOMIC DNA]</scope>
    <source>
        <strain evidence="1 2">HC1.1ba</strain>
    </source>
</reference>
<dbReference type="Proteomes" id="UP000294200">
    <property type="component" value="Unassembled WGS sequence"/>
</dbReference>
<gene>
    <name evidence="1" type="ORF">BZM27_21160</name>
</gene>
<keyword evidence="2" id="KW-1185">Reference proteome</keyword>
<protein>
    <submittedName>
        <fullName evidence="1">Uncharacterized protein</fullName>
    </submittedName>
</protein>
<dbReference type="EMBL" id="MWML01000075">
    <property type="protein sequence ID" value="TCG07199.1"/>
    <property type="molecule type" value="Genomic_DNA"/>
</dbReference>
<evidence type="ECO:0000313" key="2">
    <source>
        <dbReference type="Proteomes" id="UP000294200"/>
    </source>
</evidence>
<comment type="caution">
    <text evidence="1">The sequence shown here is derived from an EMBL/GenBank/DDBJ whole genome shotgun (WGS) entry which is preliminary data.</text>
</comment>
<sequence length="122" mass="13178">MFTTWIRRELLVVAYHVKITRRGCLTNECPRRYYNASFRGQSMNDGKPQVTAHAPGGDGPLSDVARNLIEATGAACVAVIILDPAGNGSYSVAGPLEAQLPMPDVLEKVVHALRTQLMGSVQ</sequence>